<evidence type="ECO:0000313" key="3">
    <source>
        <dbReference type="Proteomes" id="UP001500851"/>
    </source>
</evidence>
<gene>
    <name evidence="2" type="ORF">GCM10009768_16600</name>
</gene>
<evidence type="ECO:0000313" key="2">
    <source>
        <dbReference type="EMBL" id="GAA1788239.1"/>
    </source>
</evidence>
<dbReference type="EMBL" id="BAAAOB010000001">
    <property type="protein sequence ID" value="GAA1788239.1"/>
    <property type="molecule type" value="Genomic_DNA"/>
</dbReference>
<accession>A0ABP4XS44</accession>
<comment type="caution">
    <text evidence="2">The sequence shown here is derived from an EMBL/GenBank/DDBJ whole genome shotgun (WGS) entry which is preliminary data.</text>
</comment>
<proteinExistence type="predicted"/>
<name>A0ABP4XS44_9MICO</name>
<dbReference type="Pfam" id="PF04389">
    <property type="entry name" value="Peptidase_M28"/>
    <property type="match status" value="1"/>
</dbReference>
<dbReference type="RefSeq" id="WP_344031325.1">
    <property type="nucleotide sequence ID" value="NZ_BAAAOB010000001.1"/>
</dbReference>
<dbReference type="Gene3D" id="3.50.30.30">
    <property type="match status" value="1"/>
</dbReference>
<feature type="domain" description="Peptidase M28" evidence="1">
    <location>
        <begin position="248"/>
        <end position="310"/>
    </location>
</feature>
<keyword evidence="3" id="KW-1185">Reference proteome</keyword>
<organism evidence="2 3">
    <name type="scientific">Leucobacter iarius</name>
    <dbReference type="NCBI Taxonomy" id="333963"/>
    <lineage>
        <taxon>Bacteria</taxon>
        <taxon>Bacillati</taxon>
        <taxon>Actinomycetota</taxon>
        <taxon>Actinomycetes</taxon>
        <taxon>Micrococcales</taxon>
        <taxon>Microbacteriaceae</taxon>
        <taxon>Leucobacter</taxon>
    </lineage>
</organism>
<sequence length="484" mass="53205">MNLQTPEIFRTIEDLVAMAPRATGTPGGVRAAEYVAERFTAAGLDTETLEVDSYAWRSTAHELEVGGQRFECSPILHSGLASHDWTGAAEHRLDAPIVDIGADPVRKHDVRGRIVLFDLAFTMTTAHTLPLTRYLYDPDRLVRRREVLGSRNPYVTTLARVMREAMRAGAVGLIGVLRDYPESHRYHNEYYRRTLFALPGVWITRGTGEELRRSLAGARTARAAGSSGPATGRLVLDIRRERVVSRTVLGVLPGRTRDAVMVQSHHDSVSPGAVEDASGTAEVIALAEHFGARARAGEQRDKTLLFITFDTHFTGYHAHMDFARRNVLAPDAPWNIVLNTTIEHVGLRAVRGADGGFESVPETEPRGIFLNVNPAFTRRIAQLVRRHRLVSTSLLGAAALEASANGIPTDASFTFVAGVPTVSLVSGPLYLYDDADTIDRIDTDQLVPVARFFADVIDDAEARRGSTLGLVPTPIRRRLPRGRW</sequence>
<dbReference type="InterPro" id="IPR007484">
    <property type="entry name" value="Peptidase_M28"/>
</dbReference>
<dbReference type="SUPFAM" id="SSF53187">
    <property type="entry name" value="Zn-dependent exopeptidases"/>
    <property type="match status" value="1"/>
</dbReference>
<reference evidence="3" key="1">
    <citation type="journal article" date="2019" name="Int. J. Syst. Evol. Microbiol.">
        <title>The Global Catalogue of Microorganisms (GCM) 10K type strain sequencing project: providing services to taxonomists for standard genome sequencing and annotation.</title>
        <authorList>
            <consortium name="The Broad Institute Genomics Platform"/>
            <consortium name="The Broad Institute Genome Sequencing Center for Infectious Disease"/>
            <person name="Wu L."/>
            <person name="Ma J."/>
        </authorList>
    </citation>
    <scope>NUCLEOTIDE SEQUENCE [LARGE SCALE GENOMIC DNA]</scope>
    <source>
        <strain evidence="3">JCM 14736</strain>
    </source>
</reference>
<dbReference type="Gene3D" id="3.40.630.10">
    <property type="entry name" value="Zn peptidases"/>
    <property type="match status" value="1"/>
</dbReference>
<protein>
    <recommendedName>
        <fullName evidence="1">Peptidase M28 domain-containing protein</fullName>
    </recommendedName>
</protein>
<evidence type="ECO:0000259" key="1">
    <source>
        <dbReference type="Pfam" id="PF04389"/>
    </source>
</evidence>
<dbReference type="Proteomes" id="UP001500851">
    <property type="component" value="Unassembled WGS sequence"/>
</dbReference>